<dbReference type="InterPro" id="IPR036005">
    <property type="entry name" value="Creatinase/aminopeptidase-like"/>
</dbReference>
<keyword evidence="4" id="KW-1185">Reference proteome</keyword>
<dbReference type="PANTHER" id="PTHR46112">
    <property type="entry name" value="AMINOPEPTIDASE"/>
    <property type="match status" value="1"/>
</dbReference>
<proteinExistence type="predicted"/>
<comment type="caution">
    <text evidence="3">The sequence shown here is derived from an EMBL/GenBank/DDBJ whole genome shotgun (WGS) entry which is preliminary data.</text>
</comment>
<sequence length="368" mass="40414">MSILRLENLSNSIADNGFDGVVLNPGASLTYLTGLSFHLMERPVVFIYLPHKRPVLILPELEKAKLAELPFESSAFFFGDNPADRIEAFHSAAKELGLDGKNLAVEPTRIRFLELEYLKACAPSARYLDGSEIFETLRLKKDESEIHLMEKAVDIAQKAFQALLPQIRVGRTERMLANELTTLMLKFGSDPELPFQAIFSSGPNSANPHAAPSERELQKGDLVVVDWGASYQGYASDLTRTLVMGEPNAEQKAIAASVLRANTAGRASGKPGIQAGDVDRAARAEIEKDGFGVYFTHRTGHGLGMEAHETPYMFAENKNLLHTGMVYTVEPGIYLPGKYGVRIEDDVVVTEGGSRSLSDLPREMYVIA</sequence>
<dbReference type="Pfam" id="PF00557">
    <property type="entry name" value="Peptidase_M24"/>
    <property type="match status" value="1"/>
</dbReference>
<reference evidence="3 4" key="1">
    <citation type="submission" date="2015-07" db="EMBL/GenBank/DDBJ databases">
        <title>Genome sequence of Leptolinea tardivitalis DSM 16556.</title>
        <authorList>
            <person name="Hemp J."/>
            <person name="Ward L.M."/>
            <person name="Pace L.A."/>
            <person name="Fischer W.W."/>
        </authorList>
    </citation>
    <scope>NUCLEOTIDE SEQUENCE [LARGE SCALE GENOMIC DNA]</scope>
    <source>
        <strain evidence="3 4">YMTK-2</strain>
    </source>
</reference>
<dbReference type="Proteomes" id="UP000050430">
    <property type="component" value="Unassembled WGS sequence"/>
</dbReference>
<feature type="domain" description="Peptidase M24" evidence="1">
    <location>
        <begin position="148"/>
        <end position="351"/>
    </location>
</feature>
<evidence type="ECO:0000259" key="1">
    <source>
        <dbReference type="Pfam" id="PF00557"/>
    </source>
</evidence>
<dbReference type="AlphaFoldDB" id="A0A0P6XLT3"/>
<name>A0A0P6XLT3_9CHLR</name>
<dbReference type="InterPro" id="IPR000587">
    <property type="entry name" value="Creatinase_N"/>
</dbReference>
<dbReference type="EMBL" id="LGCK01000007">
    <property type="protein sequence ID" value="KPL72806.1"/>
    <property type="molecule type" value="Genomic_DNA"/>
</dbReference>
<dbReference type="PATRIC" id="fig|229920.5.peg.1367"/>
<dbReference type="SUPFAM" id="SSF53092">
    <property type="entry name" value="Creatinase/prolidase N-terminal domain"/>
    <property type="match status" value="1"/>
</dbReference>
<feature type="domain" description="Creatinase N-terminal" evidence="2">
    <location>
        <begin position="5"/>
        <end position="139"/>
    </location>
</feature>
<dbReference type="InterPro" id="IPR029149">
    <property type="entry name" value="Creatin/AminoP/Spt16_N"/>
</dbReference>
<evidence type="ECO:0000313" key="4">
    <source>
        <dbReference type="Proteomes" id="UP000050430"/>
    </source>
</evidence>
<dbReference type="CDD" id="cd01092">
    <property type="entry name" value="APP-like"/>
    <property type="match status" value="1"/>
</dbReference>
<dbReference type="Gene3D" id="3.90.230.10">
    <property type="entry name" value="Creatinase/methionine aminopeptidase superfamily"/>
    <property type="match status" value="1"/>
</dbReference>
<accession>A0A0P6XLT3</accession>
<dbReference type="InterPro" id="IPR000994">
    <property type="entry name" value="Pept_M24"/>
</dbReference>
<dbReference type="Gene3D" id="3.40.350.10">
    <property type="entry name" value="Creatinase/prolidase N-terminal domain"/>
    <property type="match status" value="1"/>
</dbReference>
<dbReference type="PANTHER" id="PTHR46112:SF3">
    <property type="entry name" value="AMINOPEPTIDASE YPDF"/>
    <property type="match status" value="1"/>
</dbReference>
<dbReference type="SUPFAM" id="SSF55920">
    <property type="entry name" value="Creatinase/aminopeptidase"/>
    <property type="match status" value="1"/>
</dbReference>
<dbReference type="STRING" id="229920.ADM99_06990"/>
<evidence type="ECO:0000313" key="3">
    <source>
        <dbReference type="EMBL" id="KPL72806.1"/>
    </source>
</evidence>
<dbReference type="OrthoDB" id="9806388at2"/>
<protein>
    <submittedName>
        <fullName evidence="3">Peptidase M24</fullName>
    </submittedName>
</protein>
<dbReference type="InterPro" id="IPR050659">
    <property type="entry name" value="Peptidase_M24B"/>
</dbReference>
<dbReference type="Pfam" id="PF01321">
    <property type="entry name" value="Creatinase_N"/>
    <property type="match status" value="1"/>
</dbReference>
<dbReference type="RefSeq" id="WP_062421503.1">
    <property type="nucleotide sequence ID" value="NZ_BBYA01000008.1"/>
</dbReference>
<evidence type="ECO:0000259" key="2">
    <source>
        <dbReference type="Pfam" id="PF01321"/>
    </source>
</evidence>
<organism evidence="3 4">
    <name type="scientific">Leptolinea tardivitalis</name>
    <dbReference type="NCBI Taxonomy" id="229920"/>
    <lineage>
        <taxon>Bacteria</taxon>
        <taxon>Bacillati</taxon>
        <taxon>Chloroflexota</taxon>
        <taxon>Anaerolineae</taxon>
        <taxon>Anaerolineales</taxon>
        <taxon>Anaerolineaceae</taxon>
        <taxon>Leptolinea</taxon>
    </lineage>
</organism>
<gene>
    <name evidence="3" type="ORF">ADM99_06990</name>
</gene>